<protein>
    <submittedName>
        <fullName evidence="1">Uncharacterized protein</fullName>
    </submittedName>
</protein>
<proteinExistence type="predicted"/>
<sequence length="91" mass="9968">MTSPTVDEPNCPPTLFDDAKGASVIEDVVPAAGTCRHGHSLNNHDVCLQCEVDVVADAAKPEDLPGDITLNELKAELKRNRRNQRHLDERP</sequence>
<comment type="caution">
    <text evidence="1">The sequence shown here is derived from an EMBL/GenBank/DDBJ whole genome shotgun (WGS) entry which is preliminary data.</text>
</comment>
<accession>A0A0F9PT18</accession>
<organism evidence="1">
    <name type="scientific">marine sediment metagenome</name>
    <dbReference type="NCBI Taxonomy" id="412755"/>
    <lineage>
        <taxon>unclassified sequences</taxon>
        <taxon>metagenomes</taxon>
        <taxon>ecological metagenomes</taxon>
    </lineage>
</organism>
<gene>
    <name evidence="1" type="ORF">LCGC14_0789760</name>
</gene>
<evidence type="ECO:0000313" key="1">
    <source>
        <dbReference type="EMBL" id="KKN34835.1"/>
    </source>
</evidence>
<name>A0A0F9PT18_9ZZZZ</name>
<reference evidence="1" key="1">
    <citation type="journal article" date="2015" name="Nature">
        <title>Complex archaea that bridge the gap between prokaryotes and eukaryotes.</title>
        <authorList>
            <person name="Spang A."/>
            <person name="Saw J.H."/>
            <person name="Jorgensen S.L."/>
            <person name="Zaremba-Niedzwiedzka K."/>
            <person name="Martijn J."/>
            <person name="Lind A.E."/>
            <person name="van Eijk R."/>
            <person name="Schleper C."/>
            <person name="Guy L."/>
            <person name="Ettema T.J."/>
        </authorList>
    </citation>
    <scope>NUCLEOTIDE SEQUENCE</scope>
</reference>
<dbReference type="EMBL" id="LAZR01002081">
    <property type="protein sequence ID" value="KKN34835.1"/>
    <property type="molecule type" value="Genomic_DNA"/>
</dbReference>
<dbReference type="AlphaFoldDB" id="A0A0F9PT18"/>